<evidence type="ECO:0000313" key="3">
    <source>
        <dbReference type="EMBL" id="KAG9234395.1"/>
    </source>
</evidence>
<dbReference type="OrthoDB" id="185373at2759"/>
<dbReference type="InterPro" id="IPR051114">
    <property type="entry name" value="Mito_RNA_Proc_CCM1"/>
</dbReference>
<dbReference type="PROSITE" id="PS51375">
    <property type="entry name" value="PPR"/>
    <property type="match status" value="2"/>
</dbReference>
<dbReference type="NCBIfam" id="TIGR00756">
    <property type="entry name" value="PPR"/>
    <property type="match status" value="1"/>
</dbReference>
<feature type="repeat" description="PPR" evidence="1">
    <location>
        <begin position="306"/>
        <end position="340"/>
    </location>
</feature>
<name>A0A9P7YJS9_9HELO</name>
<gene>
    <name evidence="3" type="ORF">BJ875DRAFT_16240</name>
</gene>
<dbReference type="InterPro" id="IPR011990">
    <property type="entry name" value="TPR-like_helical_dom_sf"/>
</dbReference>
<feature type="compositionally biased region" description="Polar residues" evidence="2">
    <location>
        <begin position="715"/>
        <end position="730"/>
    </location>
</feature>
<feature type="repeat" description="PPR" evidence="1">
    <location>
        <begin position="560"/>
        <end position="594"/>
    </location>
</feature>
<feature type="region of interest" description="Disordered" evidence="2">
    <location>
        <begin position="659"/>
        <end position="746"/>
    </location>
</feature>
<evidence type="ECO:0000256" key="1">
    <source>
        <dbReference type="PROSITE-ProRule" id="PRU00708"/>
    </source>
</evidence>
<feature type="compositionally biased region" description="Acidic residues" evidence="2">
    <location>
        <begin position="732"/>
        <end position="746"/>
    </location>
</feature>
<evidence type="ECO:0008006" key="5">
    <source>
        <dbReference type="Google" id="ProtNLM"/>
    </source>
</evidence>
<dbReference type="EMBL" id="MU251465">
    <property type="protein sequence ID" value="KAG9234395.1"/>
    <property type="molecule type" value="Genomic_DNA"/>
</dbReference>
<dbReference type="GO" id="GO:0006396">
    <property type="term" value="P:RNA processing"/>
    <property type="evidence" value="ECO:0007669"/>
    <property type="project" value="TreeGrafter"/>
</dbReference>
<dbReference type="Proteomes" id="UP000824998">
    <property type="component" value="Unassembled WGS sequence"/>
</dbReference>
<feature type="compositionally biased region" description="Polar residues" evidence="2">
    <location>
        <begin position="687"/>
        <end position="702"/>
    </location>
</feature>
<protein>
    <recommendedName>
        <fullName evidence="5">Pentacotripeptide-repeat region of PRORP domain-containing protein</fullName>
    </recommendedName>
</protein>
<reference evidence="3" key="1">
    <citation type="journal article" date="2021" name="IMA Fungus">
        <title>Genomic characterization of three marine fungi, including Emericellopsis atlantica sp. nov. with signatures of a generalist lifestyle and marine biomass degradation.</title>
        <authorList>
            <person name="Hagestad O.C."/>
            <person name="Hou L."/>
            <person name="Andersen J.H."/>
            <person name="Hansen E.H."/>
            <person name="Altermark B."/>
            <person name="Li C."/>
            <person name="Kuhnert E."/>
            <person name="Cox R.J."/>
            <person name="Crous P.W."/>
            <person name="Spatafora J.W."/>
            <person name="Lail K."/>
            <person name="Amirebrahimi M."/>
            <person name="Lipzen A."/>
            <person name="Pangilinan J."/>
            <person name="Andreopoulos W."/>
            <person name="Hayes R.D."/>
            <person name="Ng V."/>
            <person name="Grigoriev I.V."/>
            <person name="Jackson S.A."/>
            <person name="Sutton T.D.S."/>
            <person name="Dobson A.D.W."/>
            <person name="Rama T."/>
        </authorList>
    </citation>
    <scope>NUCLEOTIDE SEQUENCE</scope>
    <source>
        <strain evidence="3">TRa018bII</strain>
    </source>
</reference>
<dbReference type="GO" id="GO:0005739">
    <property type="term" value="C:mitochondrion"/>
    <property type="evidence" value="ECO:0007669"/>
    <property type="project" value="TreeGrafter"/>
</dbReference>
<comment type="caution">
    <text evidence="3">The sequence shown here is derived from an EMBL/GenBank/DDBJ whole genome shotgun (WGS) entry which is preliminary data.</text>
</comment>
<feature type="compositionally biased region" description="Basic and acidic residues" evidence="2">
    <location>
        <begin position="659"/>
        <end position="669"/>
    </location>
</feature>
<dbReference type="AlphaFoldDB" id="A0A9P7YJS9"/>
<dbReference type="GO" id="GO:0007005">
    <property type="term" value="P:mitochondrion organization"/>
    <property type="evidence" value="ECO:0007669"/>
    <property type="project" value="TreeGrafter"/>
</dbReference>
<keyword evidence="4" id="KW-1185">Reference proteome</keyword>
<dbReference type="InterPro" id="IPR002885">
    <property type="entry name" value="PPR_rpt"/>
</dbReference>
<dbReference type="Pfam" id="PF13041">
    <property type="entry name" value="PPR_2"/>
    <property type="match status" value="2"/>
</dbReference>
<proteinExistence type="predicted"/>
<dbReference type="GO" id="GO:0003729">
    <property type="term" value="F:mRNA binding"/>
    <property type="evidence" value="ECO:0007669"/>
    <property type="project" value="TreeGrafter"/>
</dbReference>
<sequence length="746" mass="85467">MVINPLESKNHDDRPFVHEKEFKLWLEQRLNKTKLYDKVSIMYKPEHPRQIITRSPQDSNVEYLSRHRGRGTRKLMKHVQRLPHSSHGFVEDLLLSTSTSIDLRERWFRLSHQEKSYYWYKALCTAIRFYPHSTMKFLVATCVAPFPPSDDVSDILEYIVWLHLKDATPGDIDSESSSVLLYRSIMTILQNVPPGHTTLSQLSIWLLLRNLPSSDVAGLFRRLDTLNNNLSQDTLAHFVYVLAKAGPEFEELAFEIFQRIADSGHDLNATQIRNIGITILANSTNDGKSGHSEKFEYMLKRGLNPDIITYNVLLMKNLQAGDHVGSWRIYEMMKEDGPIPDMYTYSILLNDAKRRRDLLAISRVMKAVNGTGENCEHVIADVLHSIFLFVGQNIREEENQSQSGKIRSRFEELLPYYSKHYKFGPLAHLLPGLAVKYPDLLQLDAQPPKGSRNFKLLDPPPPAVVIMLTSLFVDYQDPNTAKWFYEHWRDLVHADDPFILQCLNHPSQDRFLILIYNLILKNLGRHVENIPLCLQILGEMSKPRGAAKGPVSTVLIPKPNEYTWTILLKMFMDHRQPRAAEKVLGMMNERGIKPTRVTYNILVQGYARMEDTRMVVDALDRHARAGFNIDHTTFDPFRAGDRTMLVDGMRRTELERMADQVREKDREDANSTGASEGEFAVGDFHPSVSQSALEDNTIATETSSDEFGYGDLQEKTSQAKNFDNIESGNAESEGDYLEDDPDAERI</sequence>
<dbReference type="PANTHER" id="PTHR47934:SF6">
    <property type="entry name" value="MITOCHONDRIAL GROUP I INTRON SPLICING FACTOR CCM1-RELATED"/>
    <property type="match status" value="1"/>
</dbReference>
<dbReference type="Gene3D" id="1.25.40.10">
    <property type="entry name" value="Tetratricopeptide repeat domain"/>
    <property type="match status" value="2"/>
</dbReference>
<organism evidence="3 4">
    <name type="scientific">Amylocarpus encephaloides</name>
    <dbReference type="NCBI Taxonomy" id="45428"/>
    <lineage>
        <taxon>Eukaryota</taxon>
        <taxon>Fungi</taxon>
        <taxon>Dikarya</taxon>
        <taxon>Ascomycota</taxon>
        <taxon>Pezizomycotina</taxon>
        <taxon>Leotiomycetes</taxon>
        <taxon>Helotiales</taxon>
        <taxon>Helotiales incertae sedis</taxon>
        <taxon>Amylocarpus</taxon>
    </lineage>
</organism>
<evidence type="ECO:0000256" key="2">
    <source>
        <dbReference type="SAM" id="MobiDB-lite"/>
    </source>
</evidence>
<dbReference type="PANTHER" id="PTHR47934">
    <property type="entry name" value="PENTATRICOPEPTIDE REPEAT-CONTAINING PROTEIN PET309, MITOCHONDRIAL"/>
    <property type="match status" value="1"/>
</dbReference>
<evidence type="ECO:0000313" key="4">
    <source>
        <dbReference type="Proteomes" id="UP000824998"/>
    </source>
</evidence>
<accession>A0A9P7YJS9</accession>